<dbReference type="PANTHER" id="PTHR36114">
    <property type="entry name" value="16.7 KDA PROTEIN IN WHIE LOCUS"/>
    <property type="match status" value="1"/>
</dbReference>
<proteinExistence type="predicted"/>
<evidence type="ECO:0000313" key="2">
    <source>
        <dbReference type="EMBL" id="QHI68581.1"/>
    </source>
</evidence>
<dbReference type="RefSeq" id="WP_160627038.1">
    <property type="nucleotide sequence ID" value="NZ_CP047593.1"/>
</dbReference>
<dbReference type="Pfam" id="PF07883">
    <property type="entry name" value="Cupin_2"/>
    <property type="match status" value="1"/>
</dbReference>
<accession>A0A6P1M411</accession>
<feature type="domain" description="Cupin type-2" evidence="1">
    <location>
        <begin position="39"/>
        <end position="107"/>
    </location>
</feature>
<organism evidence="2 3">
    <name type="scientific">Tichowtungia aerotolerans</name>
    <dbReference type="NCBI Taxonomy" id="2697043"/>
    <lineage>
        <taxon>Bacteria</taxon>
        <taxon>Pseudomonadati</taxon>
        <taxon>Kiritimatiellota</taxon>
        <taxon>Tichowtungiia</taxon>
        <taxon>Tichowtungiales</taxon>
        <taxon>Tichowtungiaceae</taxon>
        <taxon>Tichowtungia</taxon>
    </lineage>
</organism>
<reference evidence="2 3" key="1">
    <citation type="submission" date="2020-01" db="EMBL/GenBank/DDBJ databases">
        <title>Ponticoccus aerotolerans gen. nov., sp. nov., an anaerobic bacterium and proposal of Ponticoccusceae fam. nov., Ponticoccusles ord. nov. and Ponticoccuse classis nov. in the phylum Kiritimatiellaeota.</title>
        <authorList>
            <person name="Zhou L.Y."/>
            <person name="Du Z.J."/>
        </authorList>
    </citation>
    <scope>NUCLEOTIDE SEQUENCE [LARGE SCALE GENOMIC DNA]</scope>
    <source>
        <strain evidence="2 3">S-5007</strain>
    </source>
</reference>
<protein>
    <submittedName>
        <fullName evidence="2">Cupin domain-containing protein</fullName>
    </submittedName>
</protein>
<evidence type="ECO:0000313" key="3">
    <source>
        <dbReference type="Proteomes" id="UP000464954"/>
    </source>
</evidence>
<dbReference type="CDD" id="cd02214">
    <property type="entry name" value="cupin_MJ1618"/>
    <property type="match status" value="1"/>
</dbReference>
<dbReference type="InterPro" id="IPR011051">
    <property type="entry name" value="RmlC_Cupin_sf"/>
</dbReference>
<evidence type="ECO:0000259" key="1">
    <source>
        <dbReference type="Pfam" id="PF07883"/>
    </source>
</evidence>
<dbReference type="AlphaFoldDB" id="A0A6P1M411"/>
<dbReference type="Proteomes" id="UP000464954">
    <property type="component" value="Chromosome"/>
</dbReference>
<dbReference type="InterPro" id="IPR013096">
    <property type="entry name" value="Cupin_2"/>
</dbReference>
<dbReference type="InterPro" id="IPR052044">
    <property type="entry name" value="PKS_Associated_Protein"/>
</dbReference>
<keyword evidence="3" id="KW-1185">Reference proteome</keyword>
<dbReference type="EMBL" id="CP047593">
    <property type="protein sequence ID" value="QHI68581.1"/>
    <property type="molecule type" value="Genomic_DNA"/>
</dbReference>
<dbReference type="SUPFAM" id="SSF51182">
    <property type="entry name" value="RmlC-like cupins"/>
    <property type="match status" value="1"/>
</dbReference>
<dbReference type="KEGG" id="taer:GT409_03655"/>
<gene>
    <name evidence="2" type="ORF">GT409_03655</name>
</gene>
<sequence length="121" mass="13517">MKPETRTFDPSREFETEERCFITELLNDESSPELSIARARVAPGVTTAWHKLTDTNERYLIVSGTGRMEMEATDAADVSAGDTICIPATVPQRITNTGTNDLIFFAVCTPRFRPENYIGLE</sequence>
<dbReference type="PANTHER" id="PTHR36114:SF8">
    <property type="entry name" value="CUPIN TYPE-1 DOMAIN-CONTAINING PROTEIN"/>
    <property type="match status" value="1"/>
</dbReference>
<dbReference type="Gene3D" id="2.60.120.10">
    <property type="entry name" value="Jelly Rolls"/>
    <property type="match status" value="1"/>
</dbReference>
<name>A0A6P1M411_9BACT</name>
<dbReference type="InterPro" id="IPR014710">
    <property type="entry name" value="RmlC-like_jellyroll"/>
</dbReference>